<dbReference type="AlphaFoldDB" id="A0A837CGX2"/>
<dbReference type="InterPro" id="IPR009056">
    <property type="entry name" value="Cyt_c-like_dom"/>
</dbReference>
<evidence type="ECO:0000256" key="1">
    <source>
        <dbReference type="ARBA" id="ARBA00022617"/>
    </source>
</evidence>
<dbReference type="InterPro" id="IPR036909">
    <property type="entry name" value="Cyt_c-like_dom_sf"/>
</dbReference>
<dbReference type="GO" id="GO:0009055">
    <property type="term" value="F:electron transfer activity"/>
    <property type="evidence" value="ECO:0007669"/>
    <property type="project" value="InterPro"/>
</dbReference>
<feature type="transmembrane region" description="Helical" evidence="5">
    <location>
        <begin position="58"/>
        <end position="77"/>
    </location>
</feature>
<evidence type="ECO:0000259" key="6">
    <source>
        <dbReference type="PROSITE" id="PS51007"/>
    </source>
</evidence>
<evidence type="ECO:0000313" key="7">
    <source>
        <dbReference type="EMBL" id="KGJ68248.1"/>
    </source>
</evidence>
<keyword evidence="5" id="KW-1133">Transmembrane helix</keyword>
<keyword evidence="2 4" id="KW-0479">Metal-binding</keyword>
<dbReference type="PROSITE" id="PS51007">
    <property type="entry name" value="CYTC"/>
    <property type="match status" value="1"/>
</dbReference>
<feature type="transmembrane region" description="Helical" evidence="5">
    <location>
        <begin position="328"/>
        <end position="347"/>
    </location>
</feature>
<comment type="caution">
    <text evidence="7">The sequence shown here is derived from an EMBL/GenBank/DDBJ whole genome shotgun (WGS) entry which is preliminary data.</text>
</comment>
<evidence type="ECO:0000256" key="4">
    <source>
        <dbReference type="PROSITE-ProRule" id="PRU00433"/>
    </source>
</evidence>
<feature type="transmembrane region" description="Helical" evidence="5">
    <location>
        <begin position="222"/>
        <end position="242"/>
    </location>
</feature>
<dbReference type="InterPro" id="IPR010389">
    <property type="entry name" value="Urate_ox_N"/>
</dbReference>
<gene>
    <name evidence="7" type="ORF">BJA5080_00855</name>
</gene>
<evidence type="ECO:0000256" key="3">
    <source>
        <dbReference type="ARBA" id="ARBA00023004"/>
    </source>
</evidence>
<dbReference type="GO" id="GO:0020037">
    <property type="term" value="F:heme binding"/>
    <property type="evidence" value="ECO:0007669"/>
    <property type="project" value="InterPro"/>
</dbReference>
<evidence type="ECO:0000313" key="8">
    <source>
        <dbReference type="Proteomes" id="UP000024900"/>
    </source>
</evidence>
<sequence>MCISRGPSYWKTSRIGATHCKGAAAGCGHESCGVHVAPDGVIMWGSIISEWASLLLRWLHVVAAIAWIGSSFYFIALDLSLKPKSDLPGDLPDGVQGEAWQVHGGGFYRIMKYLVAPTQMPDDLTWFKWEAYTTWLSGFALMVVVYYLEADLFLVDKSILDLTPFQAGLFSFFSLALAWALYEAACRSGLAQRELPFAIGGYLFLVALTYAFTHVLSGRGAFNQIAAIIGTIMVANVFTLIIPNQKKIVAALIAGQAPDPKLGKTSKERSVHNNYLTLPVVVLMISNHYPLLYATRFNWIIVAIILALGPVIRHFFNERHAGRQSPWWVWGVAAVGVIAILFLSAAGPREVKTGALSAPVTVANVEEIVMSRCSMCHAAEPVWAGIVTAPKGILLDAPEHIQRNIRLIGRVAAWSTAMPPGNITEMTGEERAILAAYIEQAR</sequence>
<evidence type="ECO:0000256" key="2">
    <source>
        <dbReference type="ARBA" id="ARBA00022723"/>
    </source>
</evidence>
<feature type="transmembrane region" description="Helical" evidence="5">
    <location>
        <begin position="168"/>
        <end position="185"/>
    </location>
</feature>
<dbReference type="EMBL" id="ADOU02000004">
    <property type="protein sequence ID" value="KGJ68248.1"/>
    <property type="molecule type" value="Genomic_DNA"/>
</dbReference>
<accession>A0A837CGX2</accession>
<dbReference type="SUPFAM" id="SSF46626">
    <property type="entry name" value="Cytochrome c"/>
    <property type="match status" value="1"/>
</dbReference>
<dbReference type="Proteomes" id="UP000024900">
    <property type="component" value="Unassembled WGS sequence"/>
</dbReference>
<reference evidence="7 8" key="1">
    <citation type="journal article" date="2014" name="BMC Genomics">
        <title>Comparative genomics of Bradyrhizobium japonicum CPAC 15 and Bradyrhizobium diazoefficiens CPAC 7: elite model strains for understanding symbiotic performance with soybean.</title>
        <authorList>
            <person name="Siqueira A.F."/>
            <person name="Ormeno-Orrillo E."/>
            <person name="Souza R.C."/>
            <person name="Rodrigues E.P."/>
            <person name="Almeida L.G."/>
            <person name="Barcellos F.G."/>
            <person name="Batista J.S."/>
            <person name="Nakatami A.S."/>
            <person name="Martinez-Romero E."/>
            <person name="Vasconcelos A.T."/>
            <person name="Hungria M."/>
        </authorList>
    </citation>
    <scope>NUCLEOTIDE SEQUENCE [LARGE SCALE GENOMIC DNA]</scope>
    <source>
        <strain evidence="7 8">SEMIA 5080</strain>
    </source>
</reference>
<keyword evidence="5" id="KW-0812">Transmembrane</keyword>
<feature type="transmembrane region" description="Helical" evidence="5">
    <location>
        <begin position="197"/>
        <end position="216"/>
    </location>
</feature>
<organism evidence="7 8">
    <name type="scientific">Bradyrhizobium diazoefficiens SEMIA 5080</name>
    <dbReference type="NCBI Taxonomy" id="754504"/>
    <lineage>
        <taxon>Bacteria</taxon>
        <taxon>Pseudomonadati</taxon>
        <taxon>Pseudomonadota</taxon>
        <taxon>Alphaproteobacteria</taxon>
        <taxon>Hyphomicrobiales</taxon>
        <taxon>Nitrobacteraceae</taxon>
        <taxon>Bradyrhizobium</taxon>
    </lineage>
</organism>
<proteinExistence type="predicted"/>
<evidence type="ECO:0000256" key="5">
    <source>
        <dbReference type="SAM" id="Phobius"/>
    </source>
</evidence>
<protein>
    <recommendedName>
        <fullName evidence="6">Cytochrome c domain-containing protein</fullName>
    </recommendedName>
</protein>
<dbReference type="GO" id="GO:0046872">
    <property type="term" value="F:metal ion binding"/>
    <property type="evidence" value="ECO:0007669"/>
    <property type="project" value="UniProtKB-KW"/>
</dbReference>
<feature type="transmembrane region" description="Helical" evidence="5">
    <location>
        <begin position="297"/>
        <end position="316"/>
    </location>
</feature>
<dbReference type="Pfam" id="PF06181">
    <property type="entry name" value="Urate_ox_N"/>
    <property type="match status" value="1"/>
</dbReference>
<feature type="domain" description="Cytochrome c" evidence="6">
    <location>
        <begin position="360"/>
        <end position="442"/>
    </location>
</feature>
<keyword evidence="5" id="KW-0472">Membrane</keyword>
<keyword evidence="3 4" id="KW-0408">Iron</keyword>
<name>A0A837CGX2_9BRAD</name>
<keyword evidence="1 4" id="KW-0349">Heme</keyword>
<feature type="transmembrane region" description="Helical" evidence="5">
    <location>
        <begin position="129"/>
        <end position="148"/>
    </location>
</feature>